<dbReference type="AlphaFoldDB" id="C0DZ06"/>
<reference evidence="1 2" key="1">
    <citation type="submission" date="2009-01" db="EMBL/GenBank/DDBJ databases">
        <authorList>
            <person name="Fulton L."/>
            <person name="Clifton S."/>
            <person name="Chinwalla A.T."/>
            <person name="Mitreva M."/>
            <person name="Sodergren E."/>
            <person name="Weinstock G."/>
            <person name="Clifton S."/>
            <person name="Dooling D.J."/>
            <person name="Fulton B."/>
            <person name="Minx P."/>
            <person name="Pepin K.H."/>
            <person name="Johnson M."/>
            <person name="Bhonagiri V."/>
            <person name="Nash W.E."/>
            <person name="Mardis E.R."/>
            <person name="Wilson R.K."/>
        </authorList>
    </citation>
    <scope>NUCLEOTIDE SEQUENCE [LARGE SCALE GENOMIC DNA]</scope>
    <source>
        <strain evidence="1 2">ATCC 23834</strain>
    </source>
</reference>
<accession>C0DZ06</accession>
<evidence type="ECO:0000313" key="2">
    <source>
        <dbReference type="Proteomes" id="UP000005837"/>
    </source>
</evidence>
<name>C0DZ06_EIKCO</name>
<dbReference type="HOGENOM" id="CLU_3215621_0_0_4"/>
<dbReference type="Proteomes" id="UP000005837">
    <property type="component" value="Unassembled WGS sequence"/>
</dbReference>
<protein>
    <submittedName>
        <fullName evidence="1">Uncharacterized protein</fullName>
    </submittedName>
</protein>
<organism evidence="1 2">
    <name type="scientific">Eikenella corrodens ATCC 23834</name>
    <dbReference type="NCBI Taxonomy" id="546274"/>
    <lineage>
        <taxon>Bacteria</taxon>
        <taxon>Pseudomonadati</taxon>
        <taxon>Pseudomonadota</taxon>
        <taxon>Betaproteobacteria</taxon>
        <taxon>Neisseriales</taxon>
        <taxon>Neisseriaceae</taxon>
        <taxon>Eikenella</taxon>
    </lineage>
</organism>
<evidence type="ECO:0000313" key="1">
    <source>
        <dbReference type="EMBL" id="EEG22710.1"/>
    </source>
</evidence>
<proteinExistence type="predicted"/>
<dbReference type="EMBL" id="ACEA01000060">
    <property type="protein sequence ID" value="EEG22710.1"/>
    <property type="molecule type" value="Genomic_DNA"/>
</dbReference>
<comment type="caution">
    <text evidence="1">The sequence shown here is derived from an EMBL/GenBank/DDBJ whole genome shotgun (WGS) entry which is preliminary data.</text>
</comment>
<gene>
    <name evidence="1" type="ORF">EIKCOROL_02623</name>
</gene>
<sequence>MWSCRCLVLSTPANFQVACFLSRLPKTHPAACRCRRDLLSSVAH</sequence>